<proteinExistence type="predicted"/>
<keyword evidence="2" id="KW-1185">Reference proteome</keyword>
<comment type="caution">
    <text evidence="1">The sequence shown here is derived from an EMBL/GenBank/DDBJ whole genome shotgun (WGS) entry which is preliminary data.</text>
</comment>
<reference evidence="1" key="1">
    <citation type="submission" date="2013-11" db="EMBL/GenBank/DDBJ databases">
        <title>Genome sequence of the fusiform rust pathogen reveals effectors for host alternation and coevolution with pine.</title>
        <authorList>
            <consortium name="DOE Joint Genome Institute"/>
            <person name="Smith K."/>
            <person name="Pendleton A."/>
            <person name="Kubisiak T."/>
            <person name="Anderson C."/>
            <person name="Salamov A."/>
            <person name="Aerts A."/>
            <person name="Riley R."/>
            <person name="Clum A."/>
            <person name="Lindquist E."/>
            <person name="Ence D."/>
            <person name="Campbell M."/>
            <person name="Kronenberg Z."/>
            <person name="Feau N."/>
            <person name="Dhillon B."/>
            <person name="Hamelin R."/>
            <person name="Burleigh J."/>
            <person name="Smith J."/>
            <person name="Yandell M."/>
            <person name="Nelson C."/>
            <person name="Grigoriev I."/>
            <person name="Davis J."/>
        </authorList>
    </citation>
    <scope>NUCLEOTIDE SEQUENCE</scope>
    <source>
        <strain evidence="1">G11</strain>
    </source>
</reference>
<dbReference type="EMBL" id="MU167313">
    <property type="protein sequence ID" value="KAG0143660.1"/>
    <property type="molecule type" value="Genomic_DNA"/>
</dbReference>
<gene>
    <name evidence="1" type="ORF">CROQUDRAFT_95972</name>
</gene>
<protein>
    <submittedName>
        <fullName evidence="1">Uncharacterized protein</fullName>
    </submittedName>
</protein>
<accession>A0A9P6NHD2</accession>
<dbReference type="Proteomes" id="UP000886653">
    <property type="component" value="Unassembled WGS sequence"/>
</dbReference>
<evidence type="ECO:0000313" key="1">
    <source>
        <dbReference type="EMBL" id="KAG0143660.1"/>
    </source>
</evidence>
<dbReference type="AlphaFoldDB" id="A0A9P6NHD2"/>
<organism evidence="1 2">
    <name type="scientific">Cronartium quercuum f. sp. fusiforme G11</name>
    <dbReference type="NCBI Taxonomy" id="708437"/>
    <lineage>
        <taxon>Eukaryota</taxon>
        <taxon>Fungi</taxon>
        <taxon>Dikarya</taxon>
        <taxon>Basidiomycota</taxon>
        <taxon>Pucciniomycotina</taxon>
        <taxon>Pucciniomycetes</taxon>
        <taxon>Pucciniales</taxon>
        <taxon>Coleosporiaceae</taxon>
        <taxon>Cronartium</taxon>
    </lineage>
</organism>
<evidence type="ECO:0000313" key="2">
    <source>
        <dbReference type="Proteomes" id="UP000886653"/>
    </source>
</evidence>
<name>A0A9P6NHD2_9BASI</name>
<sequence>MLSSGGHNASQLTLPVPRVLVILELRRVTFESKWRNWYSQNHARFASFPEPWVLTKFILNTHASTGLTQVTLPVPKSGVDKGKLGAAAGKSLTTHTYYSTYSRTNLFDVFTHECSCPVVPVPGATTHTTVRQGVKQQATMSRIWQMKLRDSSSWTIGIPG</sequence>